<dbReference type="EMBL" id="CP045798">
    <property type="protein sequence ID" value="QNB47214.1"/>
    <property type="molecule type" value="Genomic_DNA"/>
</dbReference>
<evidence type="ECO:0000256" key="3">
    <source>
        <dbReference type="ARBA" id="ARBA00023014"/>
    </source>
</evidence>
<keyword evidence="2" id="KW-0408">Iron</keyword>
<dbReference type="GO" id="GO:0046872">
    <property type="term" value="F:metal ion binding"/>
    <property type="evidence" value="ECO:0007669"/>
    <property type="project" value="UniProtKB-KW"/>
</dbReference>
<dbReference type="Proteomes" id="UP000515847">
    <property type="component" value="Chromosome"/>
</dbReference>
<keyword evidence="3" id="KW-0411">Iron-sulfur</keyword>
<dbReference type="AlphaFoldDB" id="A0A7G6E560"/>
<keyword evidence="5" id="KW-1185">Reference proteome</keyword>
<proteinExistence type="predicted"/>
<evidence type="ECO:0000256" key="2">
    <source>
        <dbReference type="ARBA" id="ARBA00023004"/>
    </source>
</evidence>
<evidence type="ECO:0000313" key="4">
    <source>
        <dbReference type="EMBL" id="QNB47214.1"/>
    </source>
</evidence>
<dbReference type="PANTHER" id="PTHR43578:SF3">
    <property type="entry name" value="NADH-QUINONE OXIDOREDUCTASE SUBUNIT F"/>
    <property type="match status" value="1"/>
</dbReference>
<dbReference type="Gene3D" id="3.40.30.10">
    <property type="entry name" value="Glutaredoxin"/>
    <property type="match status" value="1"/>
</dbReference>
<dbReference type="InterPro" id="IPR036249">
    <property type="entry name" value="Thioredoxin-like_sf"/>
</dbReference>
<evidence type="ECO:0000256" key="1">
    <source>
        <dbReference type="ARBA" id="ARBA00022723"/>
    </source>
</evidence>
<organism evidence="4 5">
    <name type="scientific">Thermanaerosceptrum fracticalcis</name>
    <dbReference type="NCBI Taxonomy" id="1712410"/>
    <lineage>
        <taxon>Bacteria</taxon>
        <taxon>Bacillati</taxon>
        <taxon>Bacillota</taxon>
        <taxon>Clostridia</taxon>
        <taxon>Eubacteriales</taxon>
        <taxon>Peptococcaceae</taxon>
        <taxon>Thermanaerosceptrum</taxon>
    </lineage>
</organism>
<dbReference type="OrthoDB" id="9800692at2"/>
<dbReference type="PANTHER" id="PTHR43578">
    <property type="entry name" value="NADH-QUINONE OXIDOREDUCTASE SUBUNIT F"/>
    <property type="match status" value="1"/>
</dbReference>
<dbReference type="GO" id="GO:0051536">
    <property type="term" value="F:iron-sulfur cluster binding"/>
    <property type="evidence" value="ECO:0007669"/>
    <property type="project" value="UniProtKB-KW"/>
</dbReference>
<dbReference type="KEGG" id="tfr:BR63_13435"/>
<sequence length="121" mass="13194">MRSLEELKAIKEKAEKTISVRENTGASTITVAMGTCGISNGAREVLTAVIEELNTRGLANIHVTQTGCPGLCHKEPIVTVTVPGKNPYMYGKVTPENVKKIIVQHIVNNQPVTEWLVNLEE</sequence>
<evidence type="ECO:0000313" key="5">
    <source>
        <dbReference type="Proteomes" id="UP000515847"/>
    </source>
</evidence>
<dbReference type="SUPFAM" id="SSF52833">
    <property type="entry name" value="Thioredoxin-like"/>
    <property type="match status" value="1"/>
</dbReference>
<name>A0A7G6E560_THEFR</name>
<accession>A0A7G6E560</accession>
<protein>
    <submittedName>
        <fullName evidence="4">(2Fe-2S) ferredoxin domain-containing protein</fullName>
    </submittedName>
</protein>
<keyword evidence="1" id="KW-0479">Metal-binding</keyword>
<dbReference type="Pfam" id="PF01257">
    <property type="entry name" value="2Fe-2S_thioredx"/>
    <property type="match status" value="1"/>
</dbReference>
<dbReference type="CDD" id="cd02980">
    <property type="entry name" value="TRX_Fd_family"/>
    <property type="match status" value="1"/>
</dbReference>
<dbReference type="RefSeq" id="WP_034424097.1">
    <property type="nucleotide sequence ID" value="NZ_CP045798.1"/>
</dbReference>
<gene>
    <name evidence="4" type="ORF">BR63_13435</name>
</gene>
<reference evidence="4 5" key="1">
    <citation type="journal article" date="2019" name="Front. Microbiol.">
        <title>Thermoanaerosceptrum fracticalcis gen. nov. sp. nov., a Novel Fumarate-Fermenting Microorganism From a Deep Fractured Carbonate Aquifer of the US Great Basin.</title>
        <authorList>
            <person name="Hamilton-Brehm S.D."/>
            <person name="Stewart L.E."/>
            <person name="Zavarin M."/>
            <person name="Caldwell M."/>
            <person name="Lawson P.A."/>
            <person name="Onstott T.C."/>
            <person name="Grzymski J."/>
            <person name="Neveux I."/>
            <person name="Lollar B.S."/>
            <person name="Russell C.E."/>
            <person name="Moser D.P."/>
        </authorList>
    </citation>
    <scope>NUCLEOTIDE SEQUENCE [LARGE SCALE GENOMIC DNA]</scope>
    <source>
        <strain evidence="4 5">DRI-13</strain>
    </source>
</reference>